<organism evidence="5 6">
    <name type="scientific">Pontibacillus salipaludis</name>
    <dbReference type="NCBI Taxonomy" id="1697394"/>
    <lineage>
        <taxon>Bacteria</taxon>
        <taxon>Bacillati</taxon>
        <taxon>Bacillota</taxon>
        <taxon>Bacilli</taxon>
        <taxon>Bacillales</taxon>
        <taxon>Bacillaceae</taxon>
        <taxon>Pontibacillus</taxon>
    </lineage>
</organism>
<dbReference type="InterPro" id="IPR010611">
    <property type="entry name" value="3D_dom"/>
</dbReference>
<feature type="compositionally biased region" description="Low complexity" evidence="2">
    <location>
        <begin position="280"/>
        <end position="304"/>
    </location>
</feature>
<evidence type="ECO:0000256" key="2">
    <source>
        <dbReference type="SAM" id="MobiDB-lite"/>
    </source>
</evidence>
<dbReference type="RefSeq" id="WP_188656075.1">
    <property type="nucleotide sequence ID" value="NZ_BMIN01000026.1"/>
</dbReference>
<dbReference type="Pfam" id="PF07501">
    <property type="entry name" value="G5"/>
    <property type="match status" value="1"/>
</dbReference>
<dbReference type="Pfam" id="PF03990">
    <property type="entry name" value="DUF348"/>
    <property type="match status" value="3"/>
</dbReference>
<proteinExistence type="predicted"/>
<accession>A0ABQ1QJ15</accession>
<protein>
    <recommendedName>
        <fullName evidence="4">G5 domain-containing protein</fullName>
    </recommendedName>
</protein>
<dbReference type="PANTHER" id="PTHR39160">
    <property type="entry name" value="CELL WALL-BINDING PROTEIN YOCH"/>
    <property type="match status" value="1"/>
</dbReference>
<dbReference type="InterPro" id="IPR036908">
    <property type="entry name" value="RlpA-like_sf"/>
</dbReference>
<dbReference type="PANTHER" id="PTHR39160:SF4">
    <property type="entry name" value="RESUSCITATION-PROMOTING FACTOR RPFB"/>
    <property type="match status" value="1"/>
</dbReference>
<keyword evidence="1 3" id="KW-0732">Signal</keyword>
<feature type="chain" id="PRO_5047519115" description="G5 domain-containing protein" evidence="3">
    <location>
        <begin position="19"/>
        <end position="403"/>
    </location>
</feature>
<sequence length="403" mass="44474">MKKLIALVASAVMFFALLGSLGFESTKAEVQLSTEKETKSVRTHASTVEDLLNDQGIKVEPHDDLSHNLDDTITTGMKIDYQSAKQVIVKVDDKTKQYYTTADTVQQLFKAEGISIKERDEVSHEQASSIQDGMEIQVQKAFKVALNDGGETSKVWTTANTVSDFLKQQKISLNELDRLEQEDKASLSYEQNEVTITRVEKVTDVIEEQVDYAVVKRNDKSLSKGKEKVVQDGEEGQVVKHYEVTLENGEEVERKLIKEENKKDSKDKIVAVGTKVQQVQQAQPSQQAQSQQTQSQPSRSNNSSGVQKTLYMQATAYTAYCTGCSGVTSTGINLRANPNQKVIAVDPNVIPLGSKVWVEGYGYAIAGDQGSAIKGNRIDLFMSNKSAALGYGRRSVQVKVYGK</sequence>
<dbReference type="InterPro" id="IPR051933">
    <property type="entry name" value="Resuscitation_pf_RpfB"/>
</dbReference>
<dbReference type="Gene3D" id="2.40.40.10">
    <property type="entry name" value="RlpA-like domain"/>
    <property type="match status" value="1"/>
</dbReference>
<dbReference type="CDD" id="cd22786">
    <property type="entry name" value="DPBB_YuiC-like"/>
    <property type="match status" value="1"/>
</dbReference>
<name>A0ABQ1QJ15_9BACI</name>
<dbReference type="SMART" id="SM01208">
    <property type="entry name" value="G5"/>
    <property type="match status" value="1"/>
</dbReference>
<feature type="signal peptide" evidence="3">
    <location>
        <begin position="1"/>
        <end position="18"/>
    </location>
</feature>
<dbReference type="PROSITE" id="PS51109">
    <property type="entry name" value="G5"/>
    <property type="match status" value="1"/>
</dbReference>
<evidence type="ECO:0000259" key="4">
    <source>
        <dbReference type="PROSITE" id="PS51109"/>
    </source>
</evidence>
<keyword evidence="6" id="KW-1185">Reference proteome</keyword>
<dbReference type="InterPro" id="IPR007137">
    <property type="entry name" value="DUF348"/>
</dbReference>
<evidence type="ECO:0000313" key="5">
    <source>
        <dbReference type="EMBL" id="GGD28259.1"/>
    </source>
</evidence>
<reference evidence="6" key="1">
    <citation type="journal article" date="2019" name="Int. J. Syst. Evol. Microbiol.">
        <title>The Global Catalogue of Microorganisms (GCM) 10K type strain sequencing project: providing services to taxonomists for standard genome sequencing and annotation.</title>
        <authorList>
            <consortium name="The Broad Institute Genomics Platform"/>
            <consortium name="The Broad Institute Genome Sequencing Center for Infectious Disease"/>
            <person name="Wu L."/>
            <person name="Ma J."/>
        </authorList>
    </citation>
    <scope>NUCLEOTIDE SEQUENCE [LARGE SCALE GENOMIC DNA]</scope>
    <source>
        <strain evidence="6">CGMCC 1.15353</strain>
    </source>
</reference>
<dbReference type="Proteomes" id="UP000642571">
    <property type="component" value="Unassembled WGS sequence"/>
</dbReference>
<evidence type="ECO:0000313" key="6">
    <source>
        <dbReference type="Proteomes" id="UP000642571"/>
    </source>
</evidence>
<comment type="caution">
    <text evidence="5">The sequence shown here is derived from an EMBL/GenBank/DDBJ whole genome shotgun (WGS) entry which is preliminary data.</text>
</comment>
<dbReference type="Pfam" id="PF06725">
    <property type="entry name" value="3D"/>
    <property type="match status" value="1"/>
</dbReference>
<dbReference type="InterPro" id="IPR011098">
    <property type="entry name" value="G5_dom"/>
</dbReference>
<evidence type="ECO:0000256" key="1">
    <source>
        <dbReference type="ARBA" id="ARBA00022729"/>
    </source>
</evidence>
<feature type="region of interest" description="Disordered" evidence="2">
    <location>
        <begin position="280"/>
        <end position="305"/>
    </location>
</feature>
<evidence type="ECO:0000256" key="3">
    <source>
        <dbReference type="SAM" id="SignalP"/>
    </source>
</evidence>
<gene>
    <name evidence="5" type="primary">yabE</name>
    <name evidence="5" type="ORF">GCM10011389_39780</name>
</gene>
<feature type="domain" description="G5" evidence="4">
    <location>
        <begin position="196"/>
        <end position="276"/>
    </location>
</feature>
<dbReference type="SUPFAM" id="SSF50685">
    <property type="entry name" value="Barwin-like endoglucanases"/>
    <property type="match status" value="1"/>
</dbReference>
<dbReference type="EMBL" id="BMIN01000026">
    <property type="protein sequence ID" value="GGD28259.1"/>
    <property type="molecule type" value="Genomic_DNA"/>
</dbReference>